<dbReference type="Pfam" id="PF00069">
    <property type="entry name" value="Pkinase"/>
    <property type="match status" value="1"/>
</dbReference>
<dbReference type="GO" id="GO:0005737">
    <property type="term" value="C:cytoplasm"/>
    <property type="evidence" value="ECO:0000318"/>
    <property type="project" value="GO_Central"/>
</dbReference>
<keyword evidence="1" id="KW-0106">Calcium</keyword>
<dbReference type="GO" id="GO:0035556">
    <property type="term" value="P:intracellular signal transduction"/>
    <property type="evidence" value="ECO:0000318"/>
    <property type="project" value="GO_Central"/>
</dbReference>
<proteinExistence type="inferred from homology"/>
<dbReference type="RefSeq" id="XP_001431162.1">
    <property type="nucleotide sequence ID" value="XM_001431125.1"/>
</dbReference>
<evidence type="ECO:0000313" key="6">
    <source>
        <dbReference type="Proteomes" id="UP000000600"/>
    </source>
</evidence>
<dbReference type="OMA" id="QHHWFIK"/>
<dbReference type="GO" id="GO:0005509">
    <property type="term" value="F:calcium ion binding"/>
    <property type="evidence" value="ECO:0007669"/>
    <property type="project" value="InterPro"/>
</dbReference>
<dbReference type="GO" id="GO:0005524">
    <property type="term" value="F:ATP binding"/>
    <property type="evidence" value="ECO:0007669"/>
    <property type="project" value="InterPro"/>
</dbReference>
<dbReference type="PROSITE" id="PS50222">
    <property type="entry name" value="EF_HAND_2"/>
    <property type="match status" value="1"/>
</dbReference>
<dbReference type="InterPro" id="IPR002048">
    <property type="entry name" value="EF_hand_dom"/>
</dbReference>
<dbReference type="Gene3D" id="3.30.200.20">
    <property type="entry name" value="Phosphorylase Kinase, domain 1"/>
    <property type="match status" value="1"/>
</dbReference>
<dbReference type="HOGENOM" id="CLU_498277_0_0_1"/>
<keyword evidence="6" id="KW-1185">Reference proteome</keyword>
<dbReference type="PROSITE" id="PS00018">
    <property type="entry name" value="EF_HAND_1"/>
    <property type="match status" value="1"/>
</dbReference>
<dbReference type="InParanoid" id="A0BYZ7"/>
<dbReference type="Pfam" id="PF13202">
    <property type="entry name" value="EF-hand_5"/>
    <property type="match status" value="1"/>
</dbReference>
<dbReference type="EMBL" id="CT868028">
    <property type="protein sequence ID" value="CAK63764.1"/>
    <property type="molecule type" value="Genomic_DNA"/>
</dbReference>
<dbReference type="GO" id="GO:0004683">
    <property type="term" value="F:calcium/calmodulin-dependent protein kinase activity"/>
    <property type="evidence" value="ECO:0000318"/>
    <property type="project" value="GO_Central"/>
</dbReference>
<dbReference type="KEGG" id="ptm:GSPATT00033617001"/>
<gene>
    <name evidence="5" type="ORF">GSPATT00033617001</name>
</gene>
<evidence type="ECO:0008006" key="7">
    <source>
        <dbReference type="Google" id="ProtNLM"/>
    </source>
</evidence>
<dbReference type="GO" id="GO:0005634">
    <property type="term" value="C:nucleus"/>
    <property type="evidence" value="ECO:0000318"/>
    <property type="project" value="GO_Central"/>
</dbReference>
<sequence>MGPTQGKELSPQMRERVLKLFARFDVDGSKSIEKSETIKYWKSNFAKLNTEELFKSVDTDNSGTISEEEWLNFWTQVLRSGHTEEEIADEKVLNLDLRGQSSRIWKTRRVDIDHQYTNIKILYNYMLQFRRTIFDQNEDAVMWKQDNQPPPLPLQQQGNVLMKQYDKFIPVQLEICPERLYKRLSPNQLVYCTLDKCRLRKFTFYDQVLPHHKFGIALQQRDQQETFLIDSADEFRKWFLLFKRYCVLDKFKQKFKVLNKSKLEDPLFGQCYFNCIHSNNYKLVKIIDKANITNYQLQCLSKEISSLRKLSSPLVIFFNELYEDDTNIYIVYNHYQGLDMRSWLKENSQNLEERLVAQIMFNLLTAISHMHARGVFHRDIKLDSILIQSQLPSVLLTNFCYSETYIPQTPFKKCGTPGFIAPEIFKTKLYTPKADMFSLGCLFYVLYFGKIPFSGSSQEEILSRNEAAVVDYQIQQCLIVSSSGINLLKALLIADPEQRLSAQQALQHHWFIKMGTKQQAKFHKNIIKGKSLSTIIENSVDITHRYEGDVIVQYAMSDSVEHFH</sequence>
<dbReference type="GO" id="GO:0009931">
    <property type="term" value="F:calcium-dependent protein serine/threonine kinase activity"/>
    <property type="evidence" value="ECO:0000318"/>
    <property type="project" value="GO_Central"/>
</dbReference>
<comment type="similarity">
    <text evidence="2">Belongs to the protein kinase superfamily. Ser/Thr protein kinase family. CDPK subfamily.</text>
</comment>
<dbReference type="PANTHER" id="PTHR44167">
    <property type="entry name" value="OVARIAN-SPECIFIC SERINE/THREONINE-PROTEIN KINASE LOK-RELATED"/>
    <property type="match status" value="1"/>
</dbReference>
<dbReference type="InterPro" id="IPR000719">
    <property type="entry name" value="Prot_kinase_dom"/>
</dbReference>
<dbReference type="InterPro" id="IPR011992">
    <property type="entry name" value="EF-hand-dom_pair"/>
</dbReference>
<dbReference type="SUPFAM" id="SSF47473">
    <property type="entry name" value="EF-hand"/>
    <property type="match status" value="1"/>
</dbReference>
<accession>A0BYZ7</accession>
<dbReference type="PANTHER" id="PTHR44167:SF18">
    <property type="entry name" value="PROTEIN KINASE DOMAIN-CONTAINING PROTEIN"/>
    <property type="match status" value="1"/>
</dbReference>
<dbReference type="eggNOG" id="KOG0615">
    <property type="taxonomic scope" value="Eukaryota"/>
</dbReference>
<dbReference type="SUPFAM" id="SSF56112">
    <property type="entry name" value="Protein kinase-like (PK-like)"/>
    <property type="match status" value="1"/>
</dbReference>
<evidence type="ECO:0000259" key="3">
    <source>
        <dbReference type="PROSITE" id="PS50011"/>
    </source>
</evidence>
<dbReference type="InterPro" id="IPR018247">
    <property type="entry name" value="EF_Hand_1_Ca_BS"/>
</dbReference>
<dbReference type="Gene3D" id="1.10.238.10">
    <property type="entry name" value="EF-hand"/>
    <property type="match status" value="1"/>
</dbReference>
<dbReference type="InterPro" id="IPR011009">
    <property type="entry name" value="Kinase-like_dom_sf"/>
</dbReference>
<protein>
    <recommendedName>
        <fullName evidence="7">Protein kinase domain-containing protein</fullName>
    </recommendedName>
</protein>
<dbReference type="Proteomes" id="UP000000600">
    <property type="component" value="Unassembled WGS sequence"/>
</dbReference>
<organism evidence="5 6">
    <name type="scientific">Paramecium tetraurelia</name>
    <dbReference type="NCBI Taxonomy" id="5888"/>
    <lineage>
        <taxon>Eukaryota</taxon>
        <taxon>Sar</taxon>
        <taxon>Alveolata</taxon>
        <taxon>Ciliophora</taxon>
        <taxon>Intramacronucleata</taxon>
        <taxon>Oligohymenophorea</taxon>
        <taxon>Peniculida</taxon>
        <taxon>Parameciidae</taxon>
        <taxon>Paramecium</taxon>
    </lineage>
</organism>
<evidence type="ECO:0000256" key="2">
    <source>
        <dbReference type="ARBA" id="ARBA00024334"/>
    </source>
</evidence>
<dbReference type="Gene3D" id="1.10.510.10">
    <property type="entry name" value="Transferase(Phosphotransferase) domain 1"/>
    <property type="match status" value="1"/>
</dbReference>
<evidence type="ECO:0000256" key="1">
    <source>
        <dbReference type="ARBA" id="ARBA00022837"/>
    </source>
</evidence>
<dbReference type="GO" id="GO:0005516">
    <property type="term" value="F:calmodulin binding"/>
    <property type="evidence" value="ECO:0000318"/>
    <property type="project" value="GO_Central"/>
</dbReference>
<feature type="domain" description="Protein kinase" evidence="3">
    <location>
        <begin position="257"/>
        <end position="511"/>
    </location>
</feature>
<evidence type="ECO:0000313" key="5">
    <source>
        <dbReference type="EMBL" id="CAK63764.1"/>
    </source>
</evidence>
<dbReference type="SMART" id="SM00054">
    <property type="entry name" value="EFh"/>
    <property type="match status" value="2"/>
</dbReference>
<evidence type="ECO:0000259" key="4">
    <source>
        <dbReference type="PROSITE" id="PS50222"/>
    </source>
</evidence>
<feature type="domain" description="EF-hand" evidence="4">
    <location>
        <begin position="45"/>
        <end position="80"/>
    </location>
</feature>
<name>A0BYZ7_PARTE</name>
<dbReference type="CDD" id="cd00051">
    <property type="entry name" value="EFh"/>
    <property type="match status" value="1"/>
</dbReference>
<dbReference type="STRING" id="5888.A0BYZ7"/>
<dbReference type="OrthoDB" id="283739at2759"/>
<reference evidence="5 6" key="1">
    <citation type="journal article" date="2006" name="Nature">
        <title>Global trends of whole-genome duplications revealed by the ciliate Paramecium tetraurelia.</title>
        <authorList>
            <consortium name="Genoscope"/>
            <person name="Aury J.-M."/>
            <person name="Jaillon O."/>
            <person name="Duret L."/>
            <person name="Noel B."/>
            <person name="Jubin C."/>
            <person name="Porcel B.M."/>
            <person name="Segurens B."/>
            <person name="Daubin V."/>
            <person name="Anthouard V."/>
            <person name="Aiach N."/>
            <person name="Arnaiz O."/>
            <person name="Billaut A."/>
            <person name="Beisson J."/>
            <person name="Blanc I."/>
            <person name="Bouhouche K."/>
            <person name="Camara F."/>
            <person name="Duharcourt S."/>
            <person name="Guigo R."/>
            <person name="Gogendeau D."/>
            <person name="Katinka M."/>
            <person name="Keller A.-M."/>
            <person name="Kissmehl R."/>
            <person name="Klotz C."/>
            <person name="Koll F."/>
            <person name="Le Moue A."/>
            <person name="Lepere C."/>
            <person name="Malinsky S."/>
            <person name="Nowacki M."/>
            <person name="Nowak J.K."/>
            <person name="Plattner H."/>
            <person name="Poulain J."/>
            <person name="Ruiz F."/>
            <person name="Serrano V."/>
            <person name="Zagulski M."/>
            <person name="Dessen P."/>
            <person name="Betermier M."/>
            <person name="Weissenbach J."/>
            <person name="Scarpelli C."/>
            <person name="Schachter V."/>
            <person name="Sperling L."/>
            <person name="Meyer E."/>
            <person name="Cohen J."/>
            <person name="Wincker P."/>
        </authorList>
    </citation>
    <scope>NUCLEOTIDE SEQUENCE [LARGE SCALE GENOMIC DNA]</scope>
    <source>
        <strain evidence="5 6">Stock d4-2</strain>
    </source>
</reference>
<dbReference type="GeneID" id="5016946"/>
<dbReference type="AlphaFoldDB" id="A0BYZ7"/>
<dbReference type="PROSITE" id="PS50011">
    <property type="entry name" value="PROTEIN_KINASE_DOM"/>
    <property type="match status" value="1"/>
</dbReference>